<evidence type="ECO:0000313" key="2">
    <source>
        <dbReference type="Proteomes" id="UP001283361"/>
    </source>
</evidence>
<name>A0AAE1A373_9GAST</name>
<reference evidence="1" key="1">
    <citation type="journal article" date="2023" name="G3 (Bethesda)">
        <title>A reference genome for the long-term kleptoplast-retaining sea slug Elysia crispata morphotype clarki.</title>
        <authorList>
            <person name="Eastman K.E."/>
            <person name="Pendleton A.L."/>
            <person name="Shaikh M.A."/>
            <person name="Suttiyut T."/>
            <person name="Ogas R."/>
            <person name="Tomko P."/>
            <person name="Gavelis G."/>
            <person name="Widhalm J.R."/>
            <person name="Wisecaver J.H."/>
        </authorList>
    </citation>
    <scope>NUCLEOTIDE SEQUENCE</scope>
    <source>
        <strain evidence="1">ECLA1</strain>
    </source>
</reference>
<sequence length="126" mass="14274">MSKKLYSVAIPSQTNDLTLGSPDDNTNPHSLELLIITFEIDQEFRKNLLFLHKTPKTCFRVLYRGDTAQVSPSRALYNEACGPRLYFILSYWGCNHPASSPPWERGGVVRPGLGFTNHKARDTLYT</sequence>
<proteinExistence type="predicted"/>
<protein>
    <submittedName>
        <fullName evidence="1">Uncharacterized protein</fullName>
    </submittedName>
</protein>
<dbReference type="AlphaFoldDB" id="A0AAE1A373"/>
<gene>
    <name evidence="1" type="ORF">RRG08_062045</name>
</gene>
<organism evidence="1 2">
    <name type="scientific">Elysia crispata</name>
    <name type="common">lettuce slug</name>
    <dbReference type="NCBI Taxonomy" id="231223"/>
    <lineage>
        <taxon>Eukaryota</taxon>
        <taxon>Metazoa</taxon>
        <taxon>Spiralia</taxon>
        <taxon>Lophotrochozoa</taxon>
        <taxon>Mollusca</taxon>
        <taxon>Gastropoda</taxon>
        <taxon>Heterobranchia</taxon>
        <taxon>Euthyneura</taxon>
        <taxon>Panpulmonata</taxon>
        <taxon>Sacoglossa</taxon>
        <taxon>Placobranchoidea</taxon>
        <taxon>Plakobranchidae</taxon>
        <taxon>Elysia</taxon>
    </lineage>
</organism>
<accession>A0AAE1A373</accession>
<comment type="caution">
    <text evidence="1">The sequence shown here is derived from an EMBL/GenBank/DDBJ whole genome shotgun (WGS) entry which is preliminary data.</text>
</comment>
<keyword evidence="2" id="KW-1185">Reference proteome</keyword>
<dbReference type="EMBL" id="JAWDGP010002732">
    <property type="protein sequence ID" value="KAK3780424.1"/>
    <property type="molecule type" value="Genomic_DNA"/>
</dbReference>
<evidence type="ECO:0000313" key="1">
    <source>
        <dbReference type="EMBL" id="KAK3780424.1"/>
    </source>
</evidence>
<dbReference type="Proteomes" id="UP001283361">
    <property type="component" value="Unassembled WGS sequence"/>
</dbReference>